<feature type="active site" description="Proton donor" evidence="2">
    <location>
        <position position="12"/>
    </location>
</feature>
<sequence>MAGHDALLCDLDGVIYAGPAAIPGAVEAIAAAQAAGIAVGFVTNNASRPVEAVAEHLRSLGIDTDAEHVFGSAKAGARLAAADARERGVSAPTAMVIGAATLREEVLAAGFSLVEVNSEAQPDYVIQGFDPGLGWSDLAAAAFAIHRGARWVATNTDSTIPRAEGIAPGNGSLVAAVRNAVDVEPLVAGKPEPALMLLAAASLGAKRPMMVGDRLDTDVAGGNAAGFTSALVLTGVHTSADAAAAPEAQRPDVVVPSLAELLTAPALTTAGQGA</sequence>
<dbReference type="InterPro" id="IPR036412">
    <property type="entry name" value="HAD-like_sf"/>
</dbReference>
<feature type="binding site" evidence="3">
    <location>
        <position position="190"/>
    </location>
    <ligand>
        <name>substrate</name>
    </ligand>
</feature>
<organism evidence="5 6">
    <name type="scientific">Galactobacter valiniphilus</name>
    <dbReference type="NCBI Taxonomy" id="2676122"/>
    <lineage>
        <taxon>Bacteria</taxon>
        <taxon>Bacillati</taxon>
        <taxon>Actinomycetota</taxon>
        <taxon>Actinomycetes</taxon>
        <taxon>Micrococcales</taxon>
        <taxon>Micrococcaceae</taxon>
        <taxon>Galactobacter</taxon>
    </lineage>
</organism>
<dbReference type="AlphaFoldDB" id="A0A399JE44"/>
<keyword evidence="4" id="KW-0460">Magnesium</keyword>
<evidence type="ECO:0000256" key="3">
    <source>
        <dbReference type="PIRSR" id="PIRSR000915-2"/>
    </source>
</evidence>
<dbReference type="GO" id="GO:0016791">
    <property type="term" value="F:phosphatase activity"/>
    <property type="evidence" value="ECO:0007669"/>
    <property type="project" value="TreeGrafter"/>
</dbReference>
<dbReference type="GO" id="GO:0005737">
    <property type="term" value="C:cytoplasm"/>
    <property type="evidence" value="ECO:0007669"/>
    <property type="project" value="TreeGrafter"/>
</dbReference>
<gene>
    <name evidence="5" type="ORF">DWB68_05705</name>
</gene>
<name>A0A399JE44_9MICC</name>
<evidence type="ECO:0000256" key="1">
    <source>
        <dbReference type="PIRNR" id="PIRNR000915"/>
    </source>
</evidence>
<dbReference type="InterPro" id="IPR023214">
    <property type="entry name" value="HAD_sf"/>
</dbReference>
<proteinExistence type="inferred from homology"/>
<feature type="binding site" evidence="4">
    <location>
        <position position="12"/>
    </location>
    <ligand>
        <name>Mg(2+)</name>
        <dbReference type="ChEBI" id="CHEBI:18420"/>
    </ligand>
</feature>
<comment type="caution">
    <text evidence="5">The sequence shown here is derived from an EMBL/GenBank/DDBJ whole genome shotgun (WGS) entry which is preliminary data.</text>
</comment>
<keyword evidence="5" id="KW-0378">Hydrolase</keyword>
<feature type="binding site" evidence="4">
    <location>
        <position position="10"/>
    </location>
    <ligand>
        <name>Mg(2+)</name>
        <dbReference type="ChEBI" id="CHEBI:18420"/>
    </ligand>
</feature>
<keyword evidence="6" id="KW-1185">Reference proteome</keyword>
<accession>A0A399JE44</accession>
<dbReference type="InterPro" id="IPR006357">
    <property type="entry name" value="HAD-SF_hydro_IIA"/>
</dbReference>
<keyword evidence="4" id="KW-0479">Metal-binding</keyword>
<dbReference type="Gene3D" id="3.40.50.1000">
    <property type="entry name" value="HAD superfamily/HAD-like"/>
    <property type="match status" value="2"/>
</dbReference>
<comment type="cofactor">
    <cofactor evidence="4">
        <name>Mg(2+)</name>
        <dbReference type="ChEBI" id="CHEBI:18420"/>
    </cofactor>
    <text evidence="4">Divalent metal ions. Mg(2+) is the most effective.</text>
</comment>
<evidence type="ECO:0000313" key="6">
    <source>
        <dbReference type="Proteomes" id="UP000265419"/>
    </source>
</evidence>
<evidence type="ECO:0000256" key="2">
    <source>
        <dbReference type="PIRSR" id="PIRSR000915-1"/>
    </source>
</evidence>
<dbReference type="NCBIfam" id="TIGR01460">
    <property type="entry name" value="HAD-SF-IIA"/>
    <property type="match status" value="1"/>
</dbReference>
<comment type="similarity">
    <text evidence="1">Belongs to the HAD-like hydrolase superfamily.</text>
</comment>
<evidence type="ECO:0000256" key="4">
    <source>
        <dbReference type="PIRSR" id="PIRSR000915-3"/>
    </source>
</evidence>
<dbReference type="PIRSF" id="PIRSF000915">
    <property type="entry name" value="PGP-type_phosphatase"/>
    <property type="match status" value="1"/>
</dbReference>
<evidence type="ECO:0000313" key="5">
    <source>
        <dbReference type="EMBL" id="RII42837.1"/>
    </source>
</evidence>
<dbReference type="Pfam" id="PF13344">
    <property type="entry name" value="Hydrolase_6"/>
    <property type="match status" value="1"/>
</dbReference>
<dbReference type="GO" id="GO:0046872">
    <property type="term" value="F:metal ion binding"/>
    <property type="evidence" value="ECO:0007669"/>
    <property type="project" value="UniProtKB-KW"/>
</dbReference>
<feature type="active site" description="Nucleophile" evidence="2">
    <location>
        <position position="10"/>
    </location>
</feature>
<dbReference type="EMBL" id="QQXK01000008">
    <property type="protein sequence ID" value="RII42837.1"/>
    <property type="molecule type" value="Genomic_DNA"/>
</dbReference>
<dbReference type="Pfam" id="PF13242">
    <property type="entry name" value="Hydrolase_like"/>
    <property type="match status" value="1"/>
</dbReference>
<dbReference type="SUPFAM" id="SSF56784">
    <property type="entry name" value="HAD-like"/>
    <property type="match status" value="1"/>
</dbReference>
<protein>
    <submittedName>
        <fullName evidence="5">HAD-IIA family hydrolase</fullName>
    </submittedName>
</protein>
<dbReference type="PANTHER" id="PTHR19288">
    <property type="entry name" value="4-NITROPHENYLPHOSPHATASE-RELATED"/>
    <property type="match status" value="1"/>
</dbReference>
<dbReference type="Proteomes" id="UP000265419">
    <property type="component" value="Unassembled WGS sequence"/>
</dbReference>
<dbReference type="PANTHER" id="PTHR19288:SF95">
    <property type="entry name" value="D-GLYCEROL 3-PHOSPHATE PHOSPHATASE"/>
    <property type="match status" value="1"/>
</dbReference>
<reference evidence="5 6" key="1">
    <citation type="submission" date="2018-07" db="EMBL/GenBank/DDBJ databases">
        <title>Arthrobacter sp. nov., isolated from raw cow's milk with high bacterial count.</title>
        <authorList>
            <person name="Hahne J."/>
            <person name="Isele D."/>
            <person name="Lipski A."/>
        </authorList>
    </citation>
    <scope>NUCLEOTIDE SEQUENCE [LARGE SCALE GENOMIC DNA]</scope>
    <source>
        <strain evidence="5 6">JZ R-35</strain>
    </source>
</reference>
<feature type="binding site" evidence="4">
    <location>
        <position position="213"/>
    </location>
    <ligand>
        <name>Mg(2+)</name>
        <dbReference type="ChEBI" id="CHEBI:18420"/>
    </ligand>
</feature>